<dbReference type="Pfam" id="PF02551">
    <property type="entry name" value="Acyl_CoA_thio"/>
    <property type="match status" value="1"/>
</dbReference>
<protein>
    <recommendedName>
        <fullName evidence="7">Acyl-CoA thioesterase 2</fullName>
        <ecNumber evidence="5">3.1.2.20</ecNumber>
    </recommendedName>
    <alternativeName>
        <fullName evidence="8">Thioesterase II</fullName>
    </alternativeName>
</protein>
<dbReference type="GO" id="GO:0009062">
    <property type="term" value="P:fatty acid catabolic process"/>
    <property type="evidence" value="ECO:0007669"/>
    <property type="project" value="TreeGrafter"/>
</dbReference>
<evidence type="ECO:0000313" key="11">
    <source>
        <dbReference type="EMBL" id="EEQ96863.1"/>
    </source>
</evidence>
<proteinExistence type="inferred from homology"/>
<comment type="subunit">
    <text evidence="2">Homotetramer.</text>
</comment>
<dbReference type="Gene3D" id="2.40.160.210">
    <property type="entry name" value="Acyl-CoA thioesterase, double hotdog domain"/>
    <property type="match status" value="1"/>
</dbReference>
<comment type="catalytic activity">
    <reaction evidence="6">
        <text>a fatty acyl-CoA + H2O = a fatty acid + CoA + H(+)</text>
        <dbReference type="Rhea" id="RHEA:16781"/>
        <dbReference type="ChEBI" id="CHEBI:15377"/>
        <dbReference type="ChEBI" id="CHEBI:15378"/>
        <dbReference type="ChEBI" id="CHEBI:28868"/>
        <dbReference type="ChEBI" id="CHEBI:57287"/>
        <dbReference type="ChEBI" id="CHEBI:77636"/>
        <dbReference type="EC" id="3.1.2.20"/>
    </reaction>
    <physiologicalReaction direction="left-to-right" evidence="6">
        <dbReference type="Rhea" id="RHEA:16782"/>
    </physiologicalReaction>
</comment>
<dbReference type="HOGENOM" id="CLU_622323_0_0_5"/>
<dbReference type="GO" id="GO:0047617">
    <property type="term" value="F:fatty acyl-CoA hydrolase activity"/>
    <property type="evidence" value="ECO:0007669"/>
    <property type="project" value="UniProtKB-EC"/>
</dbReference>
<comment type="similarity">
    <text evidence="1">Belongs to the C/M/P thioester hydrolase family.</text>
</comment>
<dbReference type="InterPro" id="IPR003703">
    <property type="entry name" value="Acyl_CoA_thio"/>
</dbReference>
<dbReference type="CDD" id="cd03444">
    <property type="entry name" value="Thioesterase_II_repeat1"/>
    <property type="match status" value="1"/>
</dbReference>
<accession>C4WJV3</accession>
<dbReference type="EC" id="3.1.2.20" evidence="5"/>
<evidence type="ECO:0000259" key="10">
    <source>
        <dbReference type="Pfam" id="PF13622"/>
    </source>
</evidence>
<evidence type="ECO:0000256" key="8">
    <source>
        <dbReference type="ARBA" id="ARBA00079653"/>
    </source>
</evidence>
<dbReference type="AlphaFoldDB" id="C4WJV3"/>
<evidence type="ECO:0000256" key="4">
    <source>
        <dbReference type="ARBA" id="ARBA00023098"/>
    </source>
</evidence>
<dbReference type="PANTHER" id="PTHR11066:SF34">
    <property type="entry name" value="ACYL-COENZYME A THIOESTERASE 8"/>
    <property type="match status" value="1"/>
</dbReference>
<dbReference type="EMBL" id="ACQA01000001">
    <property type="protein sequence ID" value="EEQ96863.1"/>
    <property type="molecule type" value="Genomic_DNA"/>
</dbReference>
<feature type="domain" description="Acyl-CoA thioesterase-like N-terminal HotDog" evidence="10">
    <location>
        <begin position="180"/>
        <end position="259"/>
    </location>
</feature>
<keyword evidence="11" id="KW-0808">Transferase</keyword>
<evidence type="ECO:0000256" key="5">
    <source>
        <dbReference type="ARBA" id="ARBA00038894"/>
    </source>
</evidence>
<organism evidence="11 12">
    <name type="scientific">Brucella intermedia LMG 3301</name>
    <dbReference type="NCBI Taxonomy" id="641118"/>
    <lineage>
        <taxon>Bacteria</taxon>
        <taxon>Pseudomonadati</taxon>
        <taxon>Pseudomonadota</taxon>
        <taxon>Alphaproteobacteria</taxon>
        <taxon>Hyphomicrobiales</taxon>
        <taxon>Brucellaceae</taxon>
        <taxon>Brucella/Ochrobactrum group</taxon>
        <taxon>Brucella</taxon>
    </lineage>
</organism>
<dbReference type="SUPFAM" id="SSF54637">
    <property type="entry name" value="Thioesterase/thiol ester dehydrase-isomerase"/>
    <property type="match status" value="2"/>
</dbReference>
<dbReference type="Pfam" id="PF13622">
    <property type="entry name" value="4HBT_3"/>
    <property type="match status" value="1"/>
</dbReference>
<evidence type="ECO:0000256" key="1">
    <source>
        <dbReference type="ARBA" id="ARBA00006538"/>
    </source>
</evidence>
<evidence type="ECO:0000313" key="12">
    <source>
        <dbReference type="Proteomes" id="UP000004386"/>
    </source>
</evidence>
<dbReference type="PANTHER" id="PTHR11066">
    <property type="entry name" value="ACYL-COA THIOESTERASE"/>
    <property type="match status" value="1"/>
</dbReference>
<evidence type="ECO:0000256" key="7">
    <source>
        <dbReference type="ARBA" id="ARBA00071120"/>
    </source>
</evidence>
<feature type="domain" description="Acyl-CoA thioesterase 2 C-terminal" evidence="9">
    <location>
        <begin position="304"/>
        <end position="432"/>
    </location>
</feature>
<comment type="caution">
    <text evidence="11">The sequence shown here is derived from an EMBL/GenBank/DDBJ whole genome shotgun (WGS) entry which is preliminary data.</text>
</comment>
<keyword evidence="4" id="KW-0443">Lipid metabolism</keyword>
<reference evidence="11 12" key="1">
    <citation type="submission" date="2009-05" db="EMBL/GenBank/DDBJ databases">
        <authorList>
            <person name="Setubal J.C."/>
            <person name="Boyle S."/>
            <person name="Crasta O.R."/>
            <person name="Gillespie J.J."/>
            <person name="Kenyon R.W."/>
            <person name="Lu J."/>
            <person name="Mane S."/>
            <person name="Nagrani S."/>
            <person name="Shallom J.M."/>
            <person name="Shallom S."/>
            <person name="Shukla M."/>
            <person name="Snyder E.E."/>
            <person name="Sobral B.W."/>
            <person name="Wattam A.R."/>
            <person name="Will R."/>
            <person name="Williams K."/>
            <person name="Yoo H."/>
            <person name="Munk C."/>
            <person name="Tapia R."/>
            <person name="Green L."/>
            <person name="Rogers Y."/>
            <person name="Detter J.C."/>
            <person name="Bruce D."/>
            <person name="Brettin T.S."/>
            <person name="Tsolis R."/>
        </authorList>
    </citation>
    <scope>NUCLEOTIDE SEQUENCE [LARGE SCALE GENOMIC DNA]</scope>
    <source>
        <strain evidence="11 12">LMG 3301</strain>
    </source>
</reference>
<evidence type="ECO:0000259" key="9">
    <source>
        <dbReference type="Pfam" id="PF02551"/>
    </source>
</evidence>
<dbReference type="InterPro" id="IPR049449">
    <property type="entry name" value="TesB_ACOT8-like_N"/>
</dbReference>
<dbReference type="InterPro" id="IPR029069">
    <property type="entry name" value="HotDog_dom_sf"/>
</dbReference>
<evidence type="ECO:0000256" key="3">
    <source>
        <dbReference type="ARBA" id="ARBA00022801"/>
    </source>
</evidence>
<dbReference type="InterPro" id="IPR042171">
    <property type="entry name" value="Acyl-CoA_hotdog"/>
</dbReference>
<dbReference type="Proteomes" id="UP000004386">
    <property type="component" value="Unassembled WGS sequence"/>
</dbReference>
<dbReference type="NCBIfam" id="TIGR00189">
    <property type="entry name" value="tesB"/>
    <property type="match status" value="1"/>
</dbReference>
<keyword evidence="3" id="KW-0378">Hydrolase</keyword>
<sequence>MREAAAAMEEARGSFFQAPRRCAVDHGEDKMRRCRFDRNRRDKPDIAAACNHHIVIARRVHFFLASHCRSFPESVFRAVFWHISPRMKPDILPRRRPRPNHWHGIAFPLGCPLLDRHGCAGSNMPLQVCKAYMVAEGRLSMSEKEKSGVEQTAAMRELLSILDLENLEVDLFRGNSPQVGWQRVFGGQVIGQALIAAQRTVEPERHVHSLHAYFVRPGDPAIPIVYEVDRIRDGSSFTTRRVLAKQHGKAIFSLSASFQIDEGGLDHQMPMPEGLPMPEQLVGDRDIKEQYLHMAPPNVRKYWERERPIEIKPVSLTHYFSREKLEPVQHVWVRARGIVPDDRALQAAILAYLSDMTLLDTSLHPHGRTIFDRDLQVASLDHAMWFHRPCRLDDWLLYTQDTPSASGARGFNRGALYTRDGVLIASVAQEGLIRVHEEKE</sequence>
<dbReference type="GO" id="GO:0016740">
    <property type="term" value="F:transferase activity"/>
    <property type="evidence" value="ECO:0007669"/>
    <property type="project" value="UniProtKB-KW"/>
</dbReference>
<gene>
    <name evidence="11" type="primary">tesB</name>
    <name evidence="11" type="ORF">OINT_1002333</name>
</gene>
<dbReference type="CDD" id="cd03445">
    <property type="entry name" value="Thioesterase_II_repeat2"/>
    <property type="match status" value="1"/>
</dbReference>
<name>C4WJV3_9HYPH</name>
<dbReference type="InterPro" id="IPR025652">
    <property type="entry name" value="TesB_C"/>
</dbReference>
<evidence type="ECO:0000256" key="2">
    <source>
        <dbReference type="ARBA" id="ARBA00011881"/>
    </source>
</evidence>
<dbReference type="FunFam" id="2.40.160.210:FF:000001">
    <property type="entry name" value="Acyl-CoA thioesterase II"/>
    <property type="match status" value="1"/>
</dbReference>
<evidence type="ECO:0000256" key="6">
    <source>
        <dbReference type="ARBA" id="ARBA00050943"/>
    </source>
</evidence>
<dbReference type="GO" id="GO:0006637">
    <property type="term" value="P:acyl-CoA metabolic process"/>
    <property type="evidence" value="ECO:0007669"/>
    <property type="project" value="InterPro"/>
</dbReference>